<dbReference type="InterPro" id="IPR005176">
    <property type="entry name" value="PONY_dom"/>
</dbReference>
<keyword evidence="1" id="KW-0833">Ubl conjugation pathway</keyword>
<accession>A0AAE0WZ64</accession>
<evidence type="ECO:0000313" key="6">
    <source>
        <dbReference type="Proteomes" id="UP001270362"/>
    </source>
</evidence>
<protein>
    <recommendedName>
        <fullName evidence="2">Defective in cullin neddylation protein</fullName>
    </recommendedName>
</protein>
<reference evidence="5" key="2">
    <citation type="submission" date="2023-06" db="EMBL/GenBank/DDBJ databases">
        <authorList>
            <consortium name="Lawrence Berkeley National Laboratory"/>
            <person name="Haridas S."/>
            <person name="Hensen N."/>
            <person name="Bonometti L."/>
            <person name="Westerberg I."/>
            <person name="Brannstrom I.O."/>
            <person name="Guillou S."/>
            <person name="Cros-Aarteil S."/>
            <person name="Calhoun S."/>
            <person name="Kuo A."/>
            <person name="Mondo S."/>
            <person name="Pangilinan J."/>
            <person name="Riley R."/>
            <person name="Labutti K."/>
            <person name="Andreopoulos B."/>
            <person name="Lipzen A."/>
            <person name="Chen C."/>
            <person name="Yanf M."/>
            <person name="Daum C."/>
            <person name="Ng V."/>
            <person name="Clum A."/>
            <person name="Steindorff A."/>
            <person name="Ohm R."/>
            <person name="Martin F."/>
            <person name="Silar P."/>
            <person name="Natvig D."/>
            <person name="Lalanne C."/>
            <person name="Gautier V."/>
            <person name="Ament-Velasquez S.L."/>
            <person name="Kruys A."/>
            <person name="Hutchinson M.I."/>
            <person name="Powell A.J."/>
            <person name="Barry K."/>
            <person name="Miller A.N."/>
            <person name="Grigoriev I.V."/>
            <person name="Debuchy R."/>
            <person name="Gladieux P."/>
            <person name="Thoren M.H."/>
            <person name="Johannesson H."/>
        </authorList>
    </citation>
    <scope>NUCLEOTIDE SEQUENCE</scope>
    <source>
        <strain evidence="5">CBS 314.62</strain>
    </source>
</reference>
<dbReference type="Gene3D" id="1.10.238.200">
    <property type="entry name" value="Cullin, PONY binding domain"/>
    <property type="match status" value="1"/>
</dbReference>
<dbReference type="GO" id="GO:0031624">
    <property type="term" value="F:ubiquitin conjugating enzyme binding"/>
    <property type="evidence" value="ECO:0007669"/>
    <property type="project" value="TreeGrafter"/>
</dbReference>
<organism evidence="5 6">
    <name type="scientific">Podospora appendiculata</name>
    <dbReference type="NCBI Taxonomy" id="314037"/>
    <lineage>
        <taxon>Eukaryota</taxon>
        <taxon>Fungi</taxon>
        <taxon>Dikarya</taxon>
        <taxon>Ascomycota</taxon>
        <taxon>Pezizomycotina</taxon>
        <taxon>Sordariomycetes</taxon>
        <taxon>Sordariomycetidae</taxon>
        <taxon>Sordariales</taxon>
        <taxon>Podosporaceae</taxon>
        <taxon>Podospora</taxon>
    </lineage>
</organism>
<comment type="function">
    <text evidence="2">Neddylation of cullins play an essential role in the regulation of SCF-type complexes activity.</text>
</comment>
<feature type="region of interest" description="Disordered" evidence="3">
    <location>
        <begin position="91"/>
        <end position="169"/>
    </location>
</feature>
<dbReference type="GO" id="GO:0045116">
    <property type="term" value="P:protein neddylation"/>
    <property type="evidence" value="ECO:0007669"/>
    <property type="project" value="TreeGrafter"/>
</dbReference>
<evidence type="ECO:0000313" key="5">
    <source>
        <dbReference type="EMBL" id="KAK3681101.1"/>
    </source>
</evidence>
<dbReference type="InterPro" id="IPR042460">
    <property type="entry name" value="DCN1-like_PONY"/>
</dbReference>
<dbReference type="GO" id="GO:0000151">
    <property type="term" value="C:ubiquitin ligase complex"/>
    <property type="evidence" value="ECO:0007669"/>
    <property type="project" value="TreeGrafter"/>
</dbReference>
<dbReference type="Gene3D" id="1.10.238.10">
    <property type="entry name" value="EF-hand"/>
    <property type="match status" value="1"/>
</dbReference>
<dbReference type="GO" id="GO:0032182">
    <property type="term" value="F:ubiquitin-like protein binding"/>
    <property type="evidence" value="ECO:0007669"/>
    <property type="project" value="TreeGrafter"/>
</dbReference>
<sequence length="425" mass="47220">MPSTAIQKRLVNSFIAATSSTRDNAQRFLKSANWDLEVAANFSGEQDTGSPSPARHLSLWAMVASSEPVDTGVMSLKFFTSCFQKRPDRTAVKRTLSQDARATDDTESGGGGGGSSSQSRHVPRSLPQPVKHQTKPPVSHAGAKPAPGQPVSLSKKDAEMAKSRSSKSIVNSIIKPKPKYFNSNASTQSRSADLEPTLNKMFDQLLSDEDREADANTIGVGSIQAYTELLKVDMNSYEFFVVCEIVQMESFGQITRKGYVDGWSQAFYEHKVQPDTAAHAKYVRACIDKLPRDPAFFKQVYRRAFLAGKETGQKSMDKEIAMAYWDAIFVPGVKPWRTGRVDWLAAWKRYLEAEWKRGVNKDMWNQTLEFANKTLVDETLGFWSEEAAWPGVIDEFVVWCRANKIVPTPSKGNGSGNGDEMEFDS</sequence>
<proteinExistence type="predicted"/>
<comment type="caution">
    <text evidence="5">The sequence shown here is derived from an EMBL/GenBank/DDBJ whole genome shotgun (WGS) entry which is preliminary data.</text>
</comment>
<dbReference type="InterPro" id="IPR014764">
    <property type="entry name" value="DCN-prot"/>
</dbReference>
<dbReference type="Gene3D" id="1.10.8.10">
    <property type="entry name" value="DNA helicase RuvA subunit, C-terminal domain"/>
    <property type="match status" value="1"/>
</dbReference>
<evidence type="ECO:0000256" key="1">
    <source>
        <dbReference type="ARBA" id="ARBA00022786"/>
    </source>
</evidence>
<name>A0AAE0WZ64_9PEZI</name>
<evidence type="ECO:0000256" key="2">
    <source>
        <dbReference type="RuleBase" id="RU410713"/>
    </source>
</evidence>
<dbReference type="PANTHER" id="PTHR12281">
    <property type="entry name" value="RP42 RELATED"/>
    <property type="match status" value="1"/>
</dbReference>
<evidence type="ECO:0000259" key="4">
    <source>
        <dbReference type="PROSITE" id="PS51229"/>
    </source>
</evidence>
<gene>
    <name evidence="5" type="ORF">B0T22DRAFT_445781</name>
</gene>
<dbReference type="Proteomes" id="UP001270362">
    <property type="component" value="Unassembled WGS sequence"/>
</dbReference>
<feature type="domain" description="DCUN1" evidence="4">
    <location>
        <begin position="193"/>
        <end position="401"/>
    </location>
</feature>
<keyword evidence="6" id="KW-1185">Reference proteome</keyword>
<reference evidence="5" key="1">
    <citation type="journal article" date="2023" name="Mol. Phylogenet. Evol.">
        <title>Genome-scale phylogeny and comparative genomics of the fungal order Sordariales.</title>
        <authorList>
            <person name="Hensen N."/>
            <person name="Bonometti L."/>
            <person name="Westerberg I."/>
            <person name="Brannstrom I.O."/>
            <person name="Guillou S."/>
            <person name="Cros-Aarteil S."/>
            <person name="Calhoun S."/>
            <person name="Haridas S."/>
            <person name="Kuo A."/>
            <person name="Mondo S."/>
            <person name="Pangilinan J."/>
            <person name="Riley R."/>
            <person name="LaButti K."/>
            <person name="Andreopoulos B."/>
            <person name="Lipzen A."/>
            <person name="Chen C."/>
            <person name="Yan M."/>
            <person name="Daum C."/>
            <person name="Ng V."/>
            <person name="Clum A."/>
            <person name="Steindorff A."/>
            <person name="Ohm R.A."/>
            <person name="Martin F."/>
            <person name="Silar P."/>
            <person name="Natvig D.O."/>
            <person name="Lalanne C."/>
            <person name="Gautier V."/>
            <person name="Ament-Velasquez S.L."/>
            <person name="Kruys A."/>
            <person name="Hutchinson M.I."/>
            <person name="Powell A.J."/>
            <person name="Barry K."/>
            <person name="Miller A.N."/>
            <person name="Grigoriev I.V."/>
            <person name="Debuchy R."/>
            <person name="Gladieux P."/>
            <person name="Hiltunen Thoren M."/>
            <person name="Johannesson H."/>
        </authorList>
    </citation>
    <scope>NUCLEOTIDE SEQUENCE</scope>
    <source>
        <strain evidence="5">CBS 314.62</strain>
    </source>
</reference>
<dbReference type="InterPro" id="IPR009060">
    <property type="entry name" value="UBA-like_sf"/>
</dbReference>
<dbReference type="AlphaFoldDB" id="A0AAE0WZ64"/>
<evidence type="ECO:0000256" key="3">
    <source>
        <dbReference type="SAM" id="MobiDB-lite"/>
    </source>
</evidence>
<dbReference type="CDD" id="cd14273">
    <property type="entry name" value="UBA_TAP-C_like"/>
    <property type="match status" value="1"/>
</dbReference>
<dbReference type="SUPFAM" id="SSF46934">
    <property type="entry name" value="UBA-like"/>
    <property type="match status" value="1"/>
</dbReference>
<dbReference type="PANTHER" id="PTHR12281:SF31">
    <property type="entry name" value="DCN1-LIKE PROTEIN 3"/>
    <property type="match status" value="1"/>
</dbReference>
<dbReference type="PROSITE" id="PS51229">
    <property type="entry name" value="DCUN1"/>
    <property type="match status" value="1"/>
</dbReference>
<dbReference type="Pfam" id="PF14555">
    <property type="entry name" value="UBA_4"/>
    <property type="match status" value="1"/>
</dbReference>
<dbReference type="Pfam" id="PF03556">
    <property type="entry name" value="Cullin_binding"/>
    <property type="match status" value="1"/>
</dbReference>
<dbReference type="GO" id="GO:0097602">
    <property type="term" value="F:cullin family protein binding"/>
    <property type="evidence" value="ECO:0007669"/>
    <property type="project" value="TreeGrafter"/>
</dbReference>
<dbReference type="EMBL" id="JAULSO010000008">
    <property type="protein sequence ID" value="KAK3681101.1"/>
    <property type="molecule type" value="Genomic_DNA"/>
</dbReference>